<proteinExistence type="predicted"/>
<dbReference type="Proteomes" id="UP001501509">
    <property type="component" value="Unassembled WGS sequence"/>
</dbReference>
<comment type="caution">
    <text evidence="2">The sequence shown here is derived from an EMBL/GenBank/DDBJ whole genome shotgun (WGS) entry which is preliminary data.</text>
</comment>
<organism evidence="2 3">
    <name type="scientific">Actinomadura fulvescens</name>
    <dbReference type="NCBI Taxonomy" id="46160"/>
    <lineage>
        <taxon>Bacteria</taxon>
        <taxon>Bacillati</taxon>
        <taxon>Actinomycetota</taxon>
        <taxon>Actinomycetes</taxon>
        <taxon>Streptosporangiales</taxon>
        <taxon>Thermomonosporaceae</taxon>
        <taxon>Actinomadura</taxon>
    </lineage>
</organism>
<feature type="transmembrane region" description="Helical" evidence="1">
    <location>
        <begin position="12"/>
        <end position="32"/>
    </location>
</feature>
<feature type="transmembrane region" description="Helical" evidence="1">
    <location>
        <begin position="177"/>
        <end position="196"/>
    </location>
</feature>
<dbReference type="RefSeq" id="WP_344543194.1">
    <property type="nucleotide sequence ID" value="NZ_BAAATD010000005.1"/>
</dbReference>
<evidence type="ECO:0000256" key="1">
    <source>
        <dbReference type="SAM" id="Phobius"/>
    </source>
</evidence>
<feature type="transmembrane region" description="Helical" evidence="1">
    <location>
        <begin position="77"/>
        <end position="98"/>
    </location>
</feature>
<name>A0ABN3PVV0_9ACTN</name>
<feature type="transmembrane region" description="Helical" evidence="1">
    <location>
        <begin position="216"/>
        <end position="235"/>
    </location>
</feature>
<evidence type="ECO:0000313" key="3">
    <source>
        <dbReference type="Proteomes" id="UP001501509"/>
    </source>
</evidence>
<sequence length="270" mass="27916">MLATAQRRVERVCYVLGAALMVAGVFHLAVFVVDGGPWEGPVSWRKPATFGLSFGLTLIAVTWVASYLPLGERLRDTLLGVFAADCLVEVGGITLQAWRGVPSHLNRETAFDSAVSTVLAAGGGVLIVVLGIMAVAAFRPIGLPADLATGRPVPATDLPAPAADVPADLRLALRAGFVTLMIGLGTGAAMIARGVIEANTGTQETAYAVTGFLKLAHGVSLHGVLVLPALARLLAFIGWNEARRVRAVRLASGAYGVAIAAALVYSLLTA</sequence>
<keyword evidence="1" id="KW-1133">Transmembrane helix</keyword>
<accession>A0ABN3PVV0</accession>
<reference evidence="2 3" key="1">
    <citation type="journal article" date="2019" name="Int. J. Syst. Evol. Microbiol.">
        <title>The Global Catalogue of Microorganisms (GCM) 10K type strain sequencing project: providing services to taxonomists for standard genome sequencing and annotation.</title>
        <authorList>
            <consortium name="The Broad Institute Genomics Platform"/>
            <consortium name="The Broad Institute Genome Sequencing Center for Infectious Disease"/>
            <person name="Wu L."/>
            <person name="Ma J."/>
        </authorList>
    </citation>
    <scope>NUCLEOTIDE SEQUENCE [LARGE SCALE GENOMIC DNA]</scope>
    <source>
        <strain evidence="2 3">JCM 6833</strain>
    </source>
</reference>
<feature type="transmembrane region" description="Helical" evidence="1">
    <location>
        <begin position="118"/>
        <end position="138"/>
    </location>
</feature>
<protein>
    <recommendedName>
        <fullName evidence="4">DUF5658 domain-containing protein</fullName>
    </recommendedName>
</protein>
<keyword evidence="1" id="KW-0472">Membrane</keyword>
<evidence type="ECO:0008006" key="4">
    <source>
        <dbReference type="Google" id="ProtNLM"/>
    </source>
</evidence>
<feature type="transmembrane region" description="Helical" evidence="1">
    <location>
        <begin position="52"/>
        <end position="70"/>
    </location>
</feature>
<keyword evidence="3" id="KW-1185">Reference proteome</keyword>
<dbReference type="EMBL" id="BAAATD010000005">
    <property type="protein sequence ID" value="GAA2603149.1"/>
    <property type="molecule type" value="Genomic_DNA"/>
</dbReference>
<feature type="transmembrane region" description="Helical" evidence="1">
    <location>
        <begin position="247"/>
        <end position="268"/>
    </location>
</feature>
<keyword evidence="1" id="KW-0812">Transmembrane</keyword>
<evidence type="ECO:0000313" key="2">
    <source>
        <dbReference type="EMBL" id="GAA2603149.1"/>
    </source>
</evidence>
<gene>
    <name evidence="2" type="ORF">GCM10010411_41470</name>
</gene>